<organism evidence="1 2">
    <name type="scientific">Leptospira noguchii</name>
    <dbReference type="NCBI Taxonomy" id="28182"/>
    <lineage>
        <taxon>Bacteria</taxon>
        <taxon>Pseudomonadati</taxon>
        <taxon>Spirochaetota</taxon>
        <taxon>Spirochaetia</taxon>
        <taxon>Leptospirales</taxon>
        <taxon>Leptospiraceae</taxon>
        <taxon>Leptospira</taxon>
    </lineage>
</organism>
<gene>
    <name evidence="1" type="ORF">LEP1GSC172_0807</name>
</gene>
<sequence>MFFGFDKCFKNLSGNLKEIILNLLTNYSNSYRLGLFVTV</sequence>
<proteinExistence type="predicted"/>
<accession>M6V3N7</accession>
<dbReference type="Proteomes" id="UP000012112">
    <property type="component" value="Unassembled WGS sequence"/>
</dbReference>
<reference evidence="1 2" key="1">
    <citation type="submission" date="2013-01" db="EMBL/GenBank/DDBJ databases">
        <authorList>
            <person name="Harkins D.M."/>
            <person name="Durkin A.S."/>
            <person name="Brinkac L.M."/>
            <person name="Haft D.H."/>
            <person name="Selengut J.D."/>
            <person name="Sanka R."/>
            <person name="DePew J."/>
            <person name="Purushe J."/>
            <person name="Matthias M.A."/>
            <person name="Vinetz J.M."/>
            <person name="Sutton G.G."/>
            <person name="Nierman W.C."/>
            <person name="Fouts D.E."/>
        </authorList>
    </citation>
    <scope>NUCLEOTIDE SEQUENCE [LARGE SCALE GENOMIC DNA]</scope>
    <source>
        <strain evidence="1 2">HAI1536</strain>
    </source>
</reference>
<evidence type="ECO:0000313" key="1">
    <source>
        <dbReference type="EMBL" id="EMO52022.1"/>
    </source>
</evidence>
<name>M6V3N7_9LEPT</name>
<dbReference type="EMBL" id="AKWD02000060">
    <property type="protein sequence ID" value="EMO52022.1"/>
    <property type="molecule type" value="Genomic_DNA"/>
</dbReference>
<comment type="caution">
    <text evidence="1">The sequence shown here is derived from an EMBL/GenBank/DDBJ whole genome shotgun (WGS) entry which is preliminary data.</text>
</comment>
<protein>
    <submittedName>
        <fullName evidence="1">Uncharacterized protein</fullName>
    </submittedName>
</protein>
<dbReference type="AlphaFoldDB" id="M6V3N7"/>
<evidence type="ECO:0000313" key="2">
    <source>
        <dbReference type="Proteomes" id="UP000012112"/>
    </source>
</evidence>